<keyword evidence="3" id="KW-1185">Reference proteome</keyword>
<organism evidence="2 3">
    <name type="scientific">Mycetomoellerius zeteki</name>
    <dbReference type="NCBI Taxonomy" id="64791"/>
    <lineage>
        <taxon>Eukaryota</taxon>
        <taxon>Metazoa</taxon>
        <taxon>Ecdysozoa</taxon>
        <taxon>Arthropoda</taxon>
        <taxon>Hexapoda</taxon>
        <taxon>Insecta</taxon>
        <taxon>Pterygota</taxon>
        <taxon>Neoptera</taxon>
        <taxon>Endopterygota</taxon>
        <taxon>Hymenoptera</taxon>
        <taxon>Apocrita</taxon>
        <taxon>Aculeata</taxon>
        <taxon>Formicoidea</taxon>
        <taxon>Formicidae</taxon>
        <taxon>Myrmicinae</taxon>
        <taxon>Mycetomoellerius</taxon>
    </lineage>
</organism>
<dbReference type="AlphaFoldDB" id="A0A151WIF2"/>
<accession>A0A151WIF2</accession>
<gene>
    <name evidence="2" type="ORF">ALC60_13387</name>
</gene>
<evidence type="ECO:0000313" key="2">
    <source>
        <dbReference type="EMBL" id="KYQ47631.1"/>
    </source>
</evidence>
<evidence type="ECO:0000313" key="3">
    <source>
        <dbReference type="Proteomes" id="UP000075809"/>
    </source>
</evidence>
<feature type="compositionally biased region" description="Basic and acidic residues" evidence="1">
    <location>
        <begin position="1"/>
        <end position="21"/>
    </location>
</feature>
<evidence type="ECO:0000256" key="1">
    <source>
        <dbReference type="SAM" id="MobiDB-lite"/>
    </source>
</evidence>
<dbReference type="EMBL" id="KQ983089">
    <property type="protein sequence ID" value="KYQ47631.1"/>
    <property type="molecule type" value="Genomic_DNA"/>
</dbReference>
<dbReference type="Proteomes" id="UP000075809">
    <property type="component" value="Unassembled WGS sequence"/>
</dbReference>
<sequence>MERPPRNRDYPETAREDRPKPSDACVMLHTNRSPVYSGLCSIEDDLEGERLEAITQTSIEFTLKLHPGIQKTRIKNNIDFHQ</sequence>
<proteinExistence type="predicted"/>
<reference evidence="2 3" key="1">
    <citation type="submission" date="2015-09" db="EMBL/GenBank/DDBJ databases">
        <title>Trachymyrmex zeteki WGS genome.</title>
        <authorList>
            <person name="Nygaard S."/>
            <person name="Hu H."/>
            <person name="Boomsma J."/>
            <person name="Zhang G."/>
        </authorList>
    </citation>
    <scope>NUCLEOTIDE SEQUENCE [LARGE SCALE GENOMIC DNA]</scope>
    <source>
        <strain evidence="2">Tzet28-1</strain>
        <tissue evidence="2">Whole body</tissue>
    </source>
</reference>
<feature type="region of interest" description="Disordered" evidence="1">
    <location>
        <begin position="1"/>
        <end position="24"/>
    </location>
</feature>
<name>A0A151WIF2_9HYME</name>
<protein>
    <submittedName>
        <fullName evidence="2">Uncharacterized protein</fullName>
    </submittedName>
</protein>